<protein>
    <submittedName>
        <fullName evidence="1">Uncharacterized protein</fullName>
    </submittedName>
</protein>
<comment type="caution">
    <text evidence="1">The sequence shown here is derived from an EMBL/GenBank/DDBJ whole genome shotgun (WGS) entry which is preliminary data.</text>
</comment>
<organism evidence="1 2">
    <name type="scientific">Streptomyces crystallinus</name>
    <dbReference type="NCBI Taxonomy" id="68191"/>
    <lineage>
        <taxon>Bacteria</taxon>
        <taxon>Bacillati</taxon>
        <taxon>Actinomycetota</taxon>
        <taxon>Actinomycetes</taxon>
        <taxon>Kitasatosporales</taxon>
        <taxon>Streptomycetaceae</taxon>
        <taxon>Streptomyces</taxon>
    </lineage>
</organism>
<proteinExistence type="predicted"/>
<evidence type="ECO:0000313" key="1">
    <source>
        <dbReference type="EMBL" id="GAA0611163.1"/>
    </source>
</evidence>
<evidence type="ECO:0000313" key="2">
    <source>
        <dbReference type="Proteomes" id="UP001500668"/>
    </source>
</evidence>
<reference evidence="1 2" key="1">
    <citation type="journal article" date="2019" name="Int. J. Syst. Evol. Microbiol.">
        <title>The Global Catalogue of Microorganisms (GCM) 10K type strain sequencing project: providing services to taxonomists for standard genome sequencing and annotation.</title>
        <authorList>
            <consortium name="The Broad Institute Genomics Platform"/>
            <consortium name="The Broad Institute Genome Sequencing Center for Infectious Disease"/>
            <person name="Wu L."/>
            <person name="Ma J."/>
        </authorList>
    </citation>
    <scope>NUCLEOTIDE SEQUENCE [LARGE SCALE GENOMIC DNA]</scope>
    <source>
        <strain evidence="1 2">JCM 5067</strain>
    </source>
</reference>
<accession>A0ABN1GGP4</accession>
<sequence>MADALCVDPAGGRGPGGADHVGPCRAVSGHVALMAGEGFAERGQDVLGQAGRVGGCRGGVDDQASRAKPVRRECGLSEDWVIAGVEEDGECCSYRMT</sequence>
<dbReference type="EMBL" id="BAAACA010000034">
    <property type="protein sequence ID" value="GAA0611163.1"/>
    <property type="molecule type" value="Genomic_DNA"/>
</dbReference>
<gene>
    <name evidence="1" type="ORF">GCM10010394_46200</name>
</gene>
<keyword evidence="2" id="KW-1185">Reference proteome</keyword>
<name>A0ABN1GGP4_9ACTN</name>
<dbReference type="Proteomes" id="UP001500668">
    <property type="component" value="Unassembled WGS sequence"/>
</dbReference>